<dbReference type="Pfam" id="PF12927">
    <property type="entry name" value="DUF3835"/>
    <property type="match status" value="2"/>
</dbReference>
<feature type="compositionally biased region" description="Basic and acidic residues" evidence="1">
    <location>
        <begin position="725"/>
        <end position="737"/>
    </location>
</feature>
<evidence type="ECO:0000313" key="4">
    <source>
        <dbReference type="Proteomes" id="UP000279259"/>
    </source>
</evidence>
<feature type="compositionally biased region" description="Acidic residues" evidence="1">
    <location>
        <begin position="294"/>
        <end position="303"/>
    </location>
</feature>
<feature type="compositionally biased region" description="Acidic residues" evidence="1">
    <location>
        <begin position="558"/>
        <end position="580"/>
    </location>
</feature>
<reference evidence="3 4" key="1">
    <citation type="submission" date="2018-11" db="EMBL/GenBank/DDBJ databases">
        <title>Genome sequence of Saitozyma podzolica DSM 27192.</title>
        <authorList>
            <person name="Aliyu H."/>
            <person name="Gorte O."/>
            <person name="Ochsenreither K."/>
        </authorList>
    </citation>
    <scope>NUCLEOTIDE SEQUENCE [LARGE SCALE GENOMIC DNA]</scope>
    <source>
        <strain evidence="3 4">DSM 27192</strain>
    </source>
</reference>
<feature type="region of interest" description="Disordered" evidence="1">
    <location>
        <begin position="694"/>
        <end position="737"/>
    </location>
</feature>
<dbReference type="EMBL" id="RSCD01000014">
    <property type="protein sequence ID" value="RSH89412.1"/>
    <property type="molecule type" value="Genomic_DNA"/>
</dbReference>
<feature type="compositionally biased region" description="Basic and acidic residues" evidence="1">
    <location>
        <begin position="545"/>
        <end position="554"/>
    </location>
</feature>
<dbReference type="InterPro" id="IPR004127">
    <property type="entry name" value="Prefoldin_subunit_alpha"/>
</dbReference>
<organism evidence="3 4">
    <name type="scientific">Saitozyma podzolica</name>
    <dbReference type="NCBI Taxonomy" id="1890683"/>
    <lineage>
        <taxon>Eukaryota</taxon>
        <taxon>Fungi</taxon>
        <taxon>Dikarya</taxon>
        <taxon>Basidiomycota</taxon>
        <taxon>Agaricomycotina</taxon>
        <taxon>Tremellomycetes</taxon>
        <taxon>Tremellales</taxon>
        <taxon>Trimorphomycetaceae</taxon>
        <taxon>Saitozyma</taxon>
    </lineage>
</organism>
<feature type="compositionally biased region" description="Low complexity" evidence="1">
    <location>
        <begin position="346"/>
        <end position="355"/>
    </location>
</feature>
<feature type="region of interest" description="Disordered" evidence="1">
    <location>
        <begin position="136"/>
        <end position="193"/>
    </location>
</feature>
<evidence type="ECO:0000256" key="1">
    <source>
        <dbReference type="SAM" id="MobiDB-lite"/>
    </source>
</evidence>
<name>A0A427YEB9_9TREE</name>
<evidence type="ECO:0000313" key="3">
    <source>
        <dbReference type="EMBL" id="RSH89412.1"/>
    </source>
</evidence>
<feature type="domain" description="DUF3835" evidence="2">
    <location>
        <begin position="743"/>
        <end position="761"/>
    </location>
</feature>
<feature type="region of interest" description="Disordered" evidence="1">
    <location>
        <begin position="97"/>
        <end position="116"/>
    </location>
</feature>
<feature type="compositionally biased region" description="Polar residues" evidence="1">
    <location>
        <begin position="166"/>
        <end position="187"/>
    </location>
</feature>
<dbReference type="OrthoDB" id="21413at2759"/>
<gene>
    <name evidence="3" type="primary">NEM1_1</name>
    <name evidence="3" type="ORF">EHS25_002524</name>
</gene>
<feature type="compositionally biased region" description="Basic and acidic residues" evidence="1">
    <location>
        <begin position="238"/>
        <end position="247"/>
    </location>
</feature>
<keyword evidence="4" id="KW-1185">Reference proteome</keyword>
<accession>A0A427YEB9</accession>
<feature type="region of interest" description="Disordered" evidence="1">
    <location>
        <begin position="236"/>
        <end position="434"/>
    </location>
</feature>
<dbReference type="Gene3D" id="1.10.287.370">
    <property type="match status" value="1"/>
</dbReference>
<dbReference type="InterPro" id="IPR009053">
    <property type="entry name" value="Prefoldin"/>
</dbReference>
<feature type="compositionally biased region" description="Pro residues" evidence="1">
    <location>
        <begin position="333"/>
        <end position="345"/>
    </location>
</feature>
<dbReference type="STRING" id="1890683.A0A427YEB9"/>
<protein>
    <submittedName>
        <fullName evidence="3">Nuclear envelope morphology protein 1</fullName>
    </submittedName>
</protein>
<dbReference type="SUPFAM" id="SSF46579">
    <property type="entry name" value="Prefoldin"/>
    <property type="match status" value="1"/>
</dbReference>
<dbReference type="Proteomes" id="UP000279259">
    <property type="component" value="Unassembled WGS sequence"/>
</dbReference>
<dbReference type="AlphaFoldDB" id="A0A427YEB9"/>
<feature type="domain" description="DUF3835" evidence="2">
    <location>
        <begin position="570"/>
        <end position="596"/>
    </location>
</feature>
<feature type="compositionally biased region" description="Acidic residues" evidence="1">
    <location>
        <begin position="670"/>
        <end position="679"/>
    </location>
</feature>
<proteinExistence type="predicted"/>
<feature type="region of interest" description="Disordered" evidence="1">
    <location>
        <begin position="665"/>
        <end position="684"/>
    </location>
</feature>
<evidence type="ECO:0000259" key="2">
    <source>
        <dbReference type="Pfam" id="PF12927"/>
    </source>
</evidence>
<feature type="compositionally biased region" description="Pro residues" evidence="1">
    <location>
        <begin position="410"/>
        <end position="420"/>
    </location>
</feature>
<dbReference type="Pfam" id="PF02996">
    <property type="entry name" value="Prefoldin"/>
    <property type="match status" value="1"/>
</dbReference>
<dbReference type="InterPro" id="IPR024325">
    <property type="entry name" value="DUF3835"/>
</dbReference>
<sequence>MDEPLRLPLRPNDNSIQSHLLALDLLAARLAAFPSRTRWAADVPLNSKATIRGQLIHTNEVKVHLGGEWWVEMTADEAAAYVRRRRRALLEEHARMTDGGGRIPGTVDATRATAPGDVGSLPTISLNPLFSASAIAGPSRSQRDTESQPSSEAQAAVKADIPKQSGKAQESETSSVTAPLRQVSSGVSAMAEPTSLEDVLEEFVEKQQQLAGMSGNGKGKGKMLQALQDGTVINEEGLPFHEIRELPDGSTIGPLPPSTTDGSGVKEEDAEEYWSETAQQRREALRRRIFNEGSDTEEDDAASSDEKSSSALPAKTTPTPPPEPAVPSIVNAPPSPPSSPSPPASPAHGSRRPSSGVLPGKSILKPPARKKSVSFDESVPQPPDSPDLLGGKKTMGFPLPSTETNEFDPKPVPVINPPRLPGGKDQPFAGFKKGFLGTPRASGVEKISEHAAVVEPEAAKARKTSLFAQRLAQQTVKESTPVPSPVAPRDVAGMAQSPSTGTPEPKTAVSLPKLSENKPMASMKSAVVENPPEIKPLPSNTSAPVRRDVREHQPGQDPDFEDDDDDLDEEDDEDEYDLDDALLAREVALEYHRRRAYARLNPEEDGNVMSVEGEGEEGGGDVMLALPQVDASGRPMIVNPTPDDIRRFVRVGRLQNGNLVLAPGEQRWSEDEEDVDDEEKELRRQRRAEVKRQLLGEEPAHSAIPGPKVQEKGNQPVQLPPTILTEKERPTAGVGEVKESLPKVIEVEQPKKVSRFKQARMAAGQQ</sequence>
<comment type="caution">
    <text evidence="3">The sequence shown here is derived from an EMBL/GenBank/DDBJ whole genome shotgun (WGS) entry which is preliminary data.</text>
</comment>
<feature type="region of interest" description="Disordered" evidence="1">
    <location>
        <begin position="473"/>
        <end position="580"/>
    </location>
</feature>